<dbReference type="InterPro" id="IPR045316">
    <property type="entry name" value="Msc2-like"/>
</dbReference>
<feature type="transmembrane region" description="Helical" evidence="10">
    <location>
        <begin position="456"/>
        <end position="479"/>
    </location>
</feature>
<dbReference type="GO" id="GO:0005789">
    <property type="term" value="C:endoplasmic reticulum membrane"/>
    <property type="evidence" value="ECO:0007669"/>
    <property type="project" value="UniProtKB-SubCell"/>
</dbReference>
<dbReference type="GO" id="GO:0031410">
    <property type="term" value="C:cytoplasmic vesicle"/>
    <property type="evidence" value="ECO:0007669"/>
    <property type="project" value="TreeGrafter"/>
</dbReference>
<feature type="transmembrane region" description="Helical" evidence="10">
    <location>
        <begin position="623"/>
        <end position="642"/>
    </location>
</feature>
<organism evidence="12 13">
    <name type="scientific">Lineolata rhizophorae</name>
    <dbReference type="NCBI Taxonomy" id="578093"/>
    <lineage>
        <taxon>Eukaryota</taxon>
        <taxon>Fungi</taxon>
        <taxon>Dikarya</taxon>
        <taxon>Ascomycota</taxon>
        <taxon>Pezizomycotina</taxon>
        <taxon>Dothideomycetes</taxon>
        <taxon>Dothideomycetes incertae sedis</taxon>
        <taxon>Lineolatales</taxon>
        <taxon>Lineolataceae</taxon>
        <taxon>Lineolata</taxon>
    </lineage>
</organism>
<feature type="compositionally biased region" description="Polar residues" evidence="9">
    <location>
        <begin position="69"/>
        <end position="81"/>
    </location>
</feature>
<comment type="similarity">
    <text evidence="2 8">Belongs to the cation diffusion facilitator (CDF) transporter (TC 2.A.4) family. SLC30A subfamily.</text>
</comment>
<keyword evidence="6 8" id="KW-0406">Ion transport</keyword>
<keyword evidence="13" id="KW-1185">Reference proteome</keyword>
<dbReference type="InterPro" id="IPR027469">
    <property type="entry name" value="Cation_efflux_TMD_sf"/>
</dbReference>
<evidence type="ECO:0000256" key="1">
    <source>
        <dbReference type="ARBA" id="ARBA00004141"/>
    </source>
</evidence>
<dbReference type="NCBIfam" id="TIGR01297">
    <property type="entry name" value="CDF"/>
    <property type="match status" value="1"/>
</dbReference>
<feature type="transmembrane region" description="Helical" evidence="10">
    <location>
        <begin position="265"/>
        <end position="288"/>
    </location>
</feature>
<feature type="transmembrane region" description="Helical" evidence="10">
    <location>
        <begin position="398"/>
        <end position="417"/>
    </location>
</feature>
<dbReference type="GO" id="GO:0005385">
    <property type="term" value="F:zinc ion transmembrane transporter activity"/>
    <property type="evidence" value="ECO:0007669"/>
    <property type="project" value="UniProtKB-UniRule"/>
</dbReference>
<feature type="domain" description="Cation efflux protein transmembrane" evidence="11">
    <location>
        <begin position="555"/>
        <end position="773"/>
    </location>
</feature>
<evidence type="ECO:0000256" key="10">
    <source>
        <dbReference type="SAM" id="Phobius"/>
    </source>
</evidence>
<dbReference type="Proteomes" id="UP000799766">
    <property type="component" value="Unassembled WGS sequence"/>
</dbReference>
<dbReference type="InterPro" id="IPR002524">
    <property type="entry name" value="Cation_efflux"/>
</dbReference>
<dbReference type="OrthoDB" id="78669at2759"/>
<dbReference type="AlphaFoldDB" id="A0A6A6P0Y7"/>
<dbReference type="PANTHER" id="PTHR45755:SF4">
    <property type="entry name" value="ZINC TRANSPORTER 7"/>
    <property type="match status" value="1"/>
</dbReference>
<reference evidence="12" key="1">
    <citation type="journal article" date="2020" name="Stud. Mycol.">
        <title>101 Dothideomycetes genomes: a test case for predicting lifestyles and emergence of pathogens.</title>
        <authorList>
            <person name="Haridas S."/>
            <person name="Albert R."/>
            <person name="Binder M."/>
            <person name="Bloem J."/>
            <person name="Labutti K."/>
            <person name="Salamov A."/>
            <person name="Andreopoulos B."/>
            <person name="Baker S."/>
            <person name="Barry K."/>
            <person name="Bills G."/>
            <person name="Bluhm B."/>
            <person name="Cannon C."/>
            <person name="Castanera R."/>
            <person name="Culley D."/>
            <person name="Daum C."/>
            <person name="Ezra D."/>
            <person name="Gonzalez J."/>
            <person name="Henrissat B."/>
            <person name="Kuo A."/>
            <person name="Liang C."/>
            <person name="Lipzen A."/>
            <person name="Lutzoni F."/>
            <person name="Magnuson J."/>
            <person name="Mondo S."/>
            <person name="Nolan M."/>
            <person name="Ohm R."/>
            <person name="Pangilinan J."/>
            <person name="Park H.-J."/>
            <person name="Ramirez L."/>
            <person name="Alfaro M."/>
            <person name="Sun H."/>
            <person name="Tritt A."/>
            <person name="Yoshinaga Y."/>
            <person name="Zwiers L.-H."/>
            <person name="Turgeon B."/>
            <person name="Goodwin S."/>
            <person name="Spatafora J."/>
            <person name="Crous P."/>
            <person name="Grigoriev I."/>
        </authorList>
    </citation>
    <scope>NUCLEOTIDE SEQUENCE</scope>
    <source>
        <strain evidence="12">ATCC 16933</strain>
    </source>
</reference>
<evidence type="ECO:0000313" key="13">
    <source>
        <dbReference type="Proteomes" id="UP000799766"/>
    </source>
</evidence>
<feature type="transmembrane region" description="Helical" evidence="10">
    <location>
        <begin position="424"/>
        <end position="444"/>
    </location>
</feature>
<proteinExistence type="inferred from homology"/>
<dbReference type="SUPFAM" id="SSF161111">
    <property type="entry name" value="Cation efflux protein transmembrane domain-like"/>
    <property type="match status" value="1"/>
</dbReference>
<feature type="transmembrane region" description="Helical" evidence="10">
    <location>
        <begin position="553"/>
        <end position="572"/>
    </location>
</feature>
<keyword evidence="5 10" id="KW-1133">Transmembrane helix</keyword>
<keyword evidence="7 10" id="KW-0472">Membrane</keyword>
<feature type="region of interest" description="Disordered" evidence="9">
    <location>
        <begin position="69"/>
        <end position="123"/>
    </location>
</feature>
<evidence type="ECO:0000256" key="5">
    <source>
        <dbReference type="ARBA" id="ARBA00022989"/>
    </source>
</evidence>
<dbReference type="InterPro" id="IPR058533">
    <property type="entry name" value="Cation_efflux_TM"/>
</dbReference>
<evidence type="ECO:0000256" key="3">
    <source>
        <dbReference type="ARBA" id="ARBA00022448"/>
    </source>
</evidence>
<evidence type="ECO:0000256" key="2">
    <source>
        <dbReference type="ARBA" id="ARBA00008873"/>
    </source>
</evidence>
<feature type="compositionally biased region" description="Basic and acidic residues" evidence="9">
    <location>
        <begin position="817"/>
        <end position="871"/>
    </location>
</feature>
<evidence type="ECO:0000256" key="6">
    <source>
        <dbReference type="ARBA" id="ARBA00023065"/>
    </source>
</evidence>
<dbReference type="GO" id="GO:1904257">
    <property type="term" value="P:zinc ion import into Golgi lumen"/>
    <property type="evidence" value="ECO:0007669"/>
    <property type="project" value="TreeGrafter"/>
</dbReference>
<evidence type="ECO:0000256" key="4">
    <source>
        <dbReference type="ARBA" id="ARBA00022692"/>
    </source>
</evidence>
<feature type="transmembrane region" description="Helical" evidence="10">
    <location>
        <begin position="300"/>
        <end position="324"/>
    </location>
</feature>
<feature type="transmembrane region" description="Helical" evidence="10">
    <location>
        <begin position="654"/>
        <end position="675"/>
    </location>
</feature>
<feature type="compositionally biased region" description="Basic and acidic residues" evidence="9">
    <location>
        <begin position="685"/>
        <end position="708"/>
    </location>
</feature>
<evidence type="ECO:0000256" key="7">
    <source>
        <dbReference type="ARBA" id="ARBA00023136"/>
    </source>
</evidence>
<dbReference type="Pfam" id="PF01545">
    <property type="entry name" value="Cation_efflux"/>
    <property type="match status" value="1"/>
</dbReference>
<dbReference type="GO" id="GO:0006882">
    <property type="term" value="P:intracellular zinc ion homeostasis"/>
    <property type="evidence" value="ECO:0007669"/>
    <property type="project" value="InterPro"/>
</dbReference>
<feature type="transmembrane region" description="Helical" evidence="10">
    <location>
        <begin position="747"/>
        <end position="765"/>
    </location>
</feature>
<evidence type="ECO:0000256" key="8">
    <source>
        <dbReference type="RuleBase" id="RU369017"/>
    </source>
</evidence>
<evidence type="ECO:0000256" key="9">
    <source>
        <dbReference type="SAM" id="MobiDB-lite"/>
    </source>
</evidence>
<keyword evidence="4 10" id="KW-0812">Transmembrane</keyword>
<keyword evidence="3 8" id="KW-0813">Transport</keyword>
<feature type="region of interest" description="Disordered" evidence="9">
    <location>
        <begin position="680"/>
        <end position="708"/>
    </location>
</feature>
<feature type="transmembrane region" description="Helical" evidence="10">
    <location>
        <begin position="336"/>
        <end position="359"/>
    </location>
</feature>
<feature type="region of interest" description="Disordered" evidence="9">
    <location>
        <begin position="817"/>
        <end position="888"/>
    </location>
</feature>
<comment type="function">
    <text evidence="8">Functions as a zinc transporter.</text>
</comment>
<evidence type="ECO:0000259" key="11">
    <source>
        <dbReference type="Pfam" id="PF01545"/>
    </source>
</evidence>
<protein>
    <recommendedName>
        <fullName evidence="8">Zinc transporter</fullName>
    </recommendedName>
</protein>
<comment type="subcellular location">
    <subcellularLocation>
        <location evidence="8">Endoplasmic reticulum membrane</location>
        <topology evidence="8">Multi-pass membrane protein</topology>
    </subcellularLocation>
    <subcellularLocation>
        <location evidence="1">Membrane</location>
        <topology evidence="1">Multi-pass membrane protein</topology>
    </subcellularLocation>
</comment>
<keyword evidence="8" id="KW-0256">Endoplasmic reticulum</keyword>
<dbReference type="GO" id="GO:0005794">
    <property type="term" value="C:Golgi apparatus"/>
    <property type="evidence" value="ECO:0007669"/>
    <property type="project" value="TreeGrafter"/>
</dbReference>
<accession>A0A6A6P0Y7</accession>
<dbReference type="FunFam" id="1.20.1510.10:FF:000014">
    <property type="entry name" value="Cation efflux protein/ zinc transporter"/>
    <property type="match status" value="1"/>
</dbReference>
<name>A0A6A6P0Y7_9PEZI</name>
<dbReference type="Gene3D" id="1.20.1510.10">
    <property type="entry name" value="Cation efflux protein transmembrane domain"/>
    <property type="match status" value="1"/>
</dbReference>
<dbReference type="EMBL" id="MU001680">
    <property type="protein sequence ID" value="KAF2457474.1"/>
    <property type="molecule type" value="Genomic_DNA"/>
</dbReference>
<sequence>MASTYALPYNGGIHSHSYGAGAGSNQRSNQQRSHHYHALSADSRFPWHAASANGGAAVRKAPSLGSFQLPFSTPEYSQPHTETPPYDSTAVARTRLPDDSPPSSDSHATMKGRPRGESDLGRPALRTKILPADGHGLAHIAEKSEVSRFGGSIVELLSAVLVPLPYILASLAYPAPESEAEGRTISVKKSTELSLGSPLLRACSLSSGTLLMVGILAKIRASERSRERSNGLEGTLNIGKHIRDSLSQNALSNVLHRMLSIGLPYYAAMQLGGVRAGLILLVAVAAGFTSRPPGRSFTNAVAASLYAMKATYASIFLGLCLDLLGLSSNASVHSIFLGYLALIMVIVALPPPMACFHSAPFLVDSSAPTTPNDSPVSGRRRQSFSFASPLTMTPEDSTTTLVAGFTLSMITVILSVLSSTHSPLSTSAVTFSTLSMASAAAAAFFSQPFSLRPQRIYGIGLGCTVTAFSGFVFSGVWVIPITQAFLSVLSWAAHFFDTSRSTRSKPKRAQTYTTGHAHPLHGNYSILTKTLLRYVEPGTIVHSILIEKDSRRIAYFGCLNLAFMLVQFFYGFASGSLGLLSDSIHMLFDCAGLAVGLAAAVMSKWPSSLAFPYGYGKIDTLSGFANGIFLMLVSVEIVIDAFERLSEGHELHRLNELLVVSVLGFVVNIVGLTAFGHAHHHGHDHGHSHSHSHDHSDDHGHHHHHDDHENENMQGIFLHIMADALGSVAVIISTLLTKYYGWSGWDPLASCMIAVLIFASALPLVKSSGSRLLLSLPADVEYAVRETLREISGIRGVAGYSVPRFWLEDEGAAHAGAHEHEHGDEHHNHGHGHDHDHDHGHDHDHDHDHDHCNHHGSPHDHGHDHSHDHSHDHHHHAHDSPQKKERLHHKQKVLGVMHVQAMRGADMEDVRSRVVKLLESRSMDVVVHVEREGEIRCWCGGGRGVGK</sequence>
<feature type="transmembrane region" description="Helical" evidence="10">
    <location>
        <begin position="716"/>
        <end position="741"/>
    </location>
</feature>
<dbReference type="PANTHER" id="PTHR45755">
    <property type="match status" value="1"/>
</dbReference>
<evidence type="ECO:0000313" key="12">
    <source>
        <dbReference type="EMBL" id="KAF2457474.1"/>
    </source>
</evidence>
<gene>
    <name evidence="12" type="ORF">BDY21DRAFT_303540</name>
</gene>